<evidence type="ECO:0000256" key="7">
    <source>
        <dbReference type="ARBA" id="ARBA00022807"/>
    </source>
</evidence>
<sequence length="637" mass="70724">MAVGTERLGELTKGWLELESDPGLFTLLLEDFGVKGVQVEEVYDLQKPFEGPVYGFIFLFKWIEARRSRRKVTVNEECFVSNPEIVNNMFFAQQLIPNSCATHALLSVLLNCQRMKLGETLSQLKAYTHGMNPDIKGYAIGNMAELARAHNSHAKPERAHLPEKHNGVSTGRTMEAFHFVSYVPINNRLYELDGLKPYPIDHGPLAENEDWTEKFRRVITERLRIATGGEPNHDFRFSLMTVVPDKRQMLDHKLHVLKTVYKIDISNKPYHLVKVTHPDIKLPTKPLDAGQLENKMRDSQFQPVPAAALARSPTARARAQSDGGASTDDNQSTTSSGRHVIVKLPPELDTHNYAKSPILDASAAAGDDDDSDTEPPIPPGDSDREAEPQFHVSNTDHPGASSLEITKPLTVRTHFDRPPSPGESTDTASNASSAFNSPVRSRCPSTQASPRGGQHRAAGDAVAAGDDDERRAREIDKLVVIKMSNVASRLSEPQEGATAAGNSAEVGRPKEEMQAETPSGGERSEEAAEDGSGGKHHAFAPKDLLALLKNLESEIVTCESNLKEEQEKRKKYKIDDCRRTHDYDPFITTFLSMLAEQGILAKLVEQNTTVKRRQGVNVGRLNRKTYKRQRGKARRRK</sequence>
<organism evidence="15 16">
    <name type="scientific">Priapulus caudatus</name>
    <name type="common">Priapulid worm</name>
    <dbReference type="NCBI Taxonomy" id="37621"/>
    <lineage>
        <taxon>Eukaryota</taxon>
        <taxon>Metazoa</taxon>
        <taxon>Ecdysozoa</taxon>
        <taxon>Scalidophora</taxon>
        <taxon>Priapulida</taxon>
        <taxon>Priapulimorpha</taxon>
        <taxon>Priapulimorphida</taxon>
        <taxon>Priapulidae</taxon>
        <taxon>Priapulus</taxon>
    </lineage>
</organism>
<evidence type="ECO:0000256" key="6">
    <source>
        <dbReference type="ARBA" id="ARBA00022801"/>
    </source>
</evidence>
<dbReference type="PRINTS" id="PR00707">
    <property type="entry name" value="UBCTHYDRLASE"/>
</dbReference>
<dbReference type="SUPFAM" id="SSF54001">
    <property type="entry name" value="Cysteine proteinases"/>
    <property type="match status" value="1"/>
</dbReference>
<evidence type="ECO:0000256" key="2">
    <source>
        <dbReference type="ARBA" id="ARBA00004123"/>
    </source>
</evidence>
<comment type="similarity">
    <text evidence="3">Belongs to the peptidase C12 family. BAP1 subfamily.</text>
</comment>
<keyword evidence="9" id="KW-0539">Nucleus</keyword>
<evidence type="ECO:0000256" key="1">
    <source>
        <dbReference type="ARBA" id="ARBA00000707"/>
    </source>
</evidence>
<keyword evidence="7 10" id="KW-0788">Thiol protease</keyword>
<evidence type="ECO:0000256" key="11">
    <source>
        <dbReference type="RuleBase" id="RU361215"/>
    </source>
</evidence>
<evidence type="ECO:0000259" key="14">
    <source>
        <dbReference type="PROSITE" id="PS52048"/>
    </source>
</evidence>
<feature type="active site" description="Nucleophile" evidence="10">
    <location>
        <position position="100"/>
    </location>
</feature>
<evidence type="ECO:0000256" key="4">
    <source>
        <dbReference type="ARBA" id="ARBA00022670"/>
    </source>
</evidence>
<evidence type="ECO:0000256" key="8">
    <source>
        <dbReference type="ARBA" id="ARBA00022853"/>
    </source>
</evidence>
<evidence type="ECO:0000256" key="12">
    <source>
        <dbReference type="SAM" id="Coils"/>
    </source>
</evidence>
<dbReference type="GeneID" id="106811884"/>
<keyword evidence="5 10" id="KW-0833">Ubl conjugation pathway</keyword>
<dbReference type="Proteomes" id="UP000695022">
    <property type="component" value="Unplaced"/>
</dbReference>
<evidence type="ECO:0000256" key="3">
    <source>
        <dbReference type="ARBA" id="ARBA00007182"/>
    </source>
</evidence>
<dbReference type="InterPro" id="IPR001578">
    <property type="entry name" value="Peptidase_C12_UCH"/>
</dbReference>
<keyword evidence="15" id="KW-1185">Reference proteome</keyword>
<feature type="region of interest" description="Disordered" evidence="13">
    <location>
        <begin position="489"/>
        <end position="538"/>
    </location>
</feature>
<feature type="site" description="Important for enzyme activity" evidence="10">
    <location>
        <position position="193"/>
    </location>
</feature>
<protein>
    <recommendedName>
        <fullName evidence="11">Ubiquitin carboxyl-terminal hydrolase</fullName>
        <ecNumber evidence="11">3.4.19.12</ecNumber>
    </recommendedName>
</protein>
<dbReference type="InterPro" id="IPR038765">
    <property type="entry name" value="Papain-like_cys_pep_sf"/>
</dbReference>
<comment type="subcellular location">
    <subcellularLocation>
        <location evidence="2">Nucleus</location>
    </subcellularLocation>
</comment>
<dbReference type="PROSITE" id="PS52048">
    <property type="entry name" value="UCH_DOMAIN"/>
    <property type="match status" value="1"/>
</dbReference>
<keyword evidence="12" id="KW-0175">Coiled coil</keyword>
<feature type="compositionally biased region" description="Polar residues" evidence="13">
    <location>
        <begin position="323"/>
        <end position="337"/>
    </location>
</feature>
<dbReference type="RefSeq" id="XP_014671089.1">
    <property type="nucleotide sequence ID" value="XM_014815603.1"/>
</dbReference>
<feature type="domain" description="UCH catalytic" evidence="14">
    <location>
        <begin position="14"/>
        <end position="244"/>
    </location>
</feature>
<name>A0ABM1EFW8_PRICU</name>
<reference evidence="16" key="1">
    <citation type="submission" date="2025-08" db="UniProtKB">
        <authorList>
            <consortium name="RefSeq"/>
        </authorList>
    </citation>
    <scope>IDENTIFICATION</scope>
</reference>
<dbReference type="PANTHER" id="PTHR10589">
    <property type="entry name" value="UBIQUITIN CARBOXYL-TERMINAL HYDROLASE"/>
    <property type="match status" value="1"/>
</dbReference>
<dbReference type="Gene3D" id="3.40.532.10">
    <property type="entry name" value="Peptidase C12, ubiquitin carboxyl-terminal hydrolase"/>
    <property type="match status" value="1"/>
</dbReference>
<dbReference type="CDD" id="cd09617">
    <property type="entry name" value="Peptidase_C12_UCH37_BAP1"/>
    <property type="match status" value="1"/>
</dbReference>
<keyword evidence="8" id="KW-0156">Chromatin regulator</keyword>
<feature type="compositionally biased region" description="Polar residues" evidence="13">
    <location>
        <begin position="422"/>
        <end position="449"/>
    </location>
</feature>
<accession>A0ABM1EFW8</accession>
<evidence type="ECO:0000313" key="15">
    <source>
        <dbReference type="Proteomes" id="UP000695022"/>
    </source>
</evidence>
<feature type="coiled-coil region" evidence="12">
    <location>
        <begin position="548"/>
        <end position="575"/>
    </location>
</feature>
<dbReference type="InterPro" id="IPR041507">
    <property type="entry name" value="UCH_C"/>
</dbReference>
<dbReference type="Gene3D" id="1.20.58.860">
    <property type="match status" value="1"/>
</dbReference>
<dbReference type="Pfam" id="PF18031">
    <property type="entry name" value="UCH_C"/>
    <property type="match status" value="1"/>
</dbReference>
<dbReference type="PANTHER" id="PTHR10589:SF28">
    <property type="entry name" value="UBIQUITIN CARBOXYL-TERMINAL HYDROLASE BAP1"/>
    <property type="match status" value="1"/>
</dbReference>
<dbReference type="PROSITE" id="PS52049">
    <property type="entry name" value="ULD"/>
    <property type="match status" value="1"/>
</dbReference>
<gene>
    <name evidence="16" type="primary">LOC106811884</name>
</gene>
<comment type="catalytic activity">
    <reaction evidence="1 10 11">
        <text>Thiol-dependent hydrolysis of ester, thioester, amide, peptide and isopeptide bonds formed by the C-terminal Gly of ubiquitin (a 76-residue protein attached to proteins as an intracellular targeting signal).</text>
        <dbReference type="EC" id="3.4.19.12"/>
    </reaction>
</comment>
<evidence type="ECO:0000256" key="9">
    <source>
        <dbReference type="ARBA" id="ARBA00023242"/>
    </source>
</evidence>
<evidence type="ECO:0000256" key="5">
    <source>
        <dbReference type="ARBA" id="ARBA00022786"/>
    </source>
</evidence>
<feature type="compositionally biased region" description="Low complexity" evidence="13">
    <location>
        <begin position="306"/>
        <end position="318"/>
    </location>
</feature>
<feature type="region of interest" description="Disordered" evidence="13">
    <location>
        <begin position="297"/>
        <end position="469"/>
    </location>
</feature>
<dbReference type="Pfam" id="PF01088">
    <property type="entry name" value="Peptidase_C12"/>
    <property type="match status" value="1"/>
</dbReference>
<evidence type="ECO:0000256" key="13">
    <source>
        <dbReference type="SAM" id="MobiDB-lite"/>
    </source>
</evidence>
<proteinExistence type="inferred from homology"/>
<evidence type="ECO:0000256" key="10">
    <source>
        <dbReference type="PROSITE-ProRule" id="PRU01393"/>
    </source>
</evidence>
<dbReference type="EC" id="3.4.19.12" evidence="11"/>
<dbReference type="InterPro" id="IPR036959">
    <property type="entry name" value="Peptidase_C12_UCH_sf"/>
</dbReference>
<feature type="active site" description="Proton donor" evidence="10">
    <location>
        <position position="178"/>
    </location>
</feature>
<keyword evidence="4 10" id="KW-0645">Protease</keyword>
<evidence type="ECO:0000313" key="16">
    <source>
        <dbReference type="RefSeq" id="XP_014671089.1"/>
    </source>
</evidence>
<feature type="site" description="Transition state stabilizer" evidence="10">
    <location>
        <position position="94"/>
    </location>
</feature>
<keyword evidence="6 10" id="KW-0378">Hydrolase</keyword>